<comment type="caution">
    <text evidence="1">The sequence shown here is derived from an EMBL/GenBank/DDBJ whole genome shotgun (WGS) entry which is preliminary data.</text>
</comment>
<proteinExistence type="predicted"/>
<gene>
    <name evidence="1" type="ORF">J7W16_02890</name>
</gene>
<keyword evidence="2" id="KW-1185">Reference proteome</keyword>
<dbReference type="AlphaFoldDB" id="A0A940WY36"/>
<name>A0A940WY36_9BACI</name>
<organism evidence="1 2">
    <name type="scientific">Halalkalibacter suaedae</name>
    <dbReference type="NCBI Taxonomy" id="2822140"/>
    <lineage>
        <taxon>Bacteria</taxon>
        <taxon>Bacillati</taxon>
        <taxon>Bacillota</taxon>
        <taxon>Bacilli</taxon>
        <taxon>Bacillales</taxon>
        <taxon>Bacillaceae</taxon>
        <taxon>Halalkalibacter</taxon>
    </lineage>
</organism>
<sequence length="177" mass="21535">MKIVKRIFWMVLLVFFLTGFFFMDQTESIKYQDEHDIPELSPNQKQEIMTYMEVAKFKLYKLEKEENEESSLKTREDYEEYLSRYFSDPFLSEFVNHKILEQTEGDEEYDQFINRYVSLSSDLNRPIYTLLEQDTEAMVSWYDRDNKLRVNVIVIREASQWKISSIEFKEEYQDGQN</sequence>
<dbReference type="EMBL" id="JAGKSQ010000001">
    <property type="protein sequence ID" value="MBP3950064.1"/>
    <property type="molecule type" value="Genomic_DNA"/>
</dbReference>
<evidence type="ECO:0000313" key="1">
    <source>
        <dbReference type="EMBL" id="MBP3950064.1"/>
    </source>
</evidence>
<accession>A0A940WY36</accession>
<evidence type="ECO:0008006" key="3">
    <source>
        <dbReference type="Google" id="ProtNLM"/>
    </source>
</evidence>
<protein>
    <recommendedName>
        <fullName evidence="3">DUF3993 domain-containing protein</fullName>
    </recommendedName>
</protein>
<dbReference type="RefSeq" id="WP_210595678.1">
    <property type="nucleotide sequence ID" value="NZ_JAGKSQ010000001.1"/>
</dbReference>
<reference evidence="1" key="1">
    <citation type="submission" date="2021-03" db="EMBL/GenBank/DDBJ databases">
        <title>Bacillus suaedae sp. nov., isolated from Suaeda aralocaspica.</title>
        <authorList>
            <person name="Lei R.F.R."/>
        </authorList>
    </citation>
    <scope>NUCLEOTIDE SEQUENCE</scope>
    <source>
        <strain evidence="1">YZJH907-2</strain>
    </source>
</reference>
<dbReference type="Proteomes" id="UP000678228">
    <property type="component" value="Unassembled WGS sequence"/>
</dbReference>
<evidence type="ECO:0000313" key="2">
    <source>
        <dbReference type="Proteomes" id="UP000678228"/>
    </source>
</evidence>